<organism evidence="4 5">
    <name type="scientific">Petrachloros mirabilis ULC683</name>
    <dbReference type="NCBI Taxonomy" id="2781853"/>
    <lineage>
        <taxon>Bacteria</taxon>
        <taxon>Bacillati</taxon>
        <taxon>Cyanobacteriota</taxon>
        <taxon>Cyanophyceae</taxon>
        <taxon>Synechococcales</taxon>
        <taxon>Petrachlorosaceae</taxon>
        <taxon>Petrachloros</taxon>
        <taxon>Petrachloros mirabilis</taxon>
    </lineage>
</organism>
<dbReference type="PANTHER" id="PTHR30535:SF34">
    <property type="entry name" value="MOLYBDATE-BINDING PROTEIN MOLA"/>
    <property type="match status" value="1"/>
</dbReference>
<dbReference type="Gene3D" id="3.40.50.1980">
    <property type="entry name" value="Nitrogenase molybdenum iron protein domain"/>
    <property type="match status" value="2"/>
</dbReference>
<name>A0A8K2A1B4_9CYAN</name>
<dbReference type="GO" id="GO:0071281">
    <property type="term" value="P:cellular response to iron ion"/>
    <property type="evidence" value="ECO:0007669"/>
    <property type="project" value="TreeGrafter"/>
</dbReference>
<evidence type="ECO:0000313" key="4">
    <source>
        <dbReference type="EMBL" id="NCJ07823.1"/>
    </source>
</evidence>
<evidence type="ECO:0000256" key="1">
    <source>
        <dbReference type="ARBA" id="ARBA00008814"/>
    </source>
</evidence>
<dbReference type="InterPro" id="IPR002491">
    <property type="entry name" value="ABC_transptr_periplasmic_BD"/>
</dbReference>
<dbReference type="EMBL" id="WVIC01000033">
    <property type="protein sequence ID" value="NCJ07823.1"/>
    <property type="molecule type" value="Genomic_DNA"/>
</dbReference>
<feature type="chain" id="PRO_5035468875" evidence="2">
    <location>
        <begin position="32"/>
        <end position="406"/>
    </location>
</feature>
<evidence type="ECO:0000313" key="5">
    <source>
        <dbReference type="Proteomes" id="UP000607397"/>
    </source>
</evidence>
<dbReference type="SUPFAM" id="SSF53807">
    <property type="entry name" value="Helical backbone' metal receptor"/>
    <property type="match status" value="1"/>
</dbReference>
<evidence type="ECO:0000259" key="3">
    <source>
        <dbReference type="PROSITE" id="PS50983"/>
    </source>
</evidence>
<keyword evidence="2" id="KW-0732">Signal</keyword>
<gene>
    <name evidence="4" type="ORF">GS597_15165</name>
</gene>
<accession>A0A8K2A1B4</accession>
<dbReference type="PROSITE" id="PS51257">
    <property type="entry name" value="PROKAR_LIPOPROTEIN"/>
    <property type="match status" value="1"/>
</dbReference>
<sequence>MSIPRIRQYKVGVWLGAIAALLCACTVSTVADSPDSLAGAERPECVQRFDPEVDYFPDKVKLEEAQGFQVTYHNHYKVVSVQRPWQDATTQFQYVLVQCGTPVPPGFADAQVVTVPVRSVVALSTTHLVPLEQLGVLDTLVGVSDFQTINTPAVIVKIAAQQLTEVSRNAALNMERILALDPELVTTFGTGNPERDAHPKLMEAGLPVAINAEYMESTPLGRAEWLKFMALFFNQEARATNQFNGIAQQYRDLAQRVESVTHRPTVFVGFARNGTWHVPGGDSYVAQFLADAGADYLWSDDPSAGSRPLSFEQVYARAAQATYWLNGDQRWLTQADVVAADPRYGDFLAWQLGNLYSPIARVNEHGGNDYWESGTANPHWVLADLVKIFHPEQLPNHDWVYYQKLP</sequence>
<dbReference type="Proteomes" id="UP000607397">
    <property type="component" value="Unassembled WGS sequence"/>
</dbReference>
<dbReference type="Pfam" id="PF01497">
    <property type="entry name" value="Peripla_BP_2"/>
    <property type="match status" value="1"/>
</dbReference>
<comment type="similarity">
    <text evidence="1">Belongs to the bacterial solute-binding protein 8 family.</text>
</comment>
<protein>
    <submittedName>
        <fullName evidence="4">ABC transporter substrate-binding protein</fullName>
    </submittedName>
</protein>
<dbReference type="CDD" id="cd01141">
    <property type="entry name" value="TroA_d"/>
    <property type="match status" value="1"/>
</dbReference>
<reference evidence="4" key="1">
    <citation type="submission" date="2019-12" db="EMBL/GenBank/DDBJ databases">
        <title>High-Quality draft genome sequences of three cyanobacteria isolated from the limestone walls of the Old Cathedral of Coimbra.</title>
        <authorList>
            <person name="Tiago I."/>
            <person name="Soares F."/>
            <person name="Portugal A."/>
        </authorList>
    </citation>
    <scope>NUCLEOTIDE SEQUENCE [LARGE SCALE GENOMIC DNA]</scope>
    <source>
        <strain evidence="4">C</strain>
    </source>
</reference>
<proteinExistence type="inferred from homology"/>
<dbReference type="RefSeq" id="WP_161826298.1">
    <property type="nucleotide sequence ID" value="NZ_WVIC01000033.1"/>
</dbReference>
<feature type="signal peptide" evidence="2">
    <location>
        <begin position="1"/>
        <end position="31"/>
    </location>
</feature>
<dbReference type="PROSITE" id="PS50983">
    <property type="entry name" value="FE_B12_PBP"/>
    <property type="match status" value="1"/>
</dbReference>
<dbReference type="PANTHER" id="PTHR30535">
    <property type="entry name" value="VITAMIN B12-BINDING PROTEIN"/>
    <property type="match status" value="1"/>
</dbReference>
<evidence type="ECO:0000256" key="2">
    <source>
        <dbReference type="SAM" id="SignalP"/>
    </source>
</evidence>
<dbReference type="InterPro" id="IPR050902">
    <property type="entry name" value="ABC_Transporter_SBP"/>
</dbReference>
<comment type="caution">
    <text evidence="4">The sequence shown here is derived from an EMBL/GenBank/DDBJ whole genome shotgun (WGS) entry which is preliminary data.</text>
</comment>
<keyword evidence="5" id="KW-1185">Reference proteome</keyword>
<feature type="domain" description="Fe/B12 periplasmic-binding" evidence="3">
    <location>
        <begin position="119"/>
        <end position="393"/>
    </location>
</feature>
<dbReference type="AlphaFoldDB" id="A0A8K2A1B4"/>